<dbReference type="SUPFAM" id="SSF51126">
    <property type="entry name" value="Pectin lyase-like"/>
    <property type="match status" value="1"/>
</dbReference>
<dbReference type="InterPro" id="IPR011050">
    <property type="entry name" value="Pectin_lyase_fold/virulence"/>
</dbReference>
<evidence type="ECO:0000259" key="1">
    <source>
        <dbReference type="Pfam" id="PF05048"/>
    </source>
</evidence>
<dbReference type="AlphaFoldDB" id="A0A811TEW7"/>
<dbReference type="Pfam" id="PF05048">
    <property type="entry name" value="NosD"/>
    <property type="match status" value="1"/>
</dbReference>
<dbReference type="InterPro" id="IPR011635">
    <property type="entry name" value="CARDB"/>
</dbReference>
<dbReference type="Gene3D" id="2.60.40.10">
    <property type="entry name" value="Immunoglobulins"/>
    <property type="match status" value="1"/>
</dbReference>
<evidence type="ECO:0000313" key="3">
    <source>
        <dbReference type="EMBL" id="CAD6493305.1"/>
    </source>
</evidence>
<dbReference type="InterPro" id="IPR012334">
    <property type="entry name" value="Pectin_lyas_fold"/>
</dbReference>
<dbReference type="Pfam" id="PF07705">
    <property type="entry name" value="CARDB"/>
    <property type="match status" value="1"/>
</dbReference>
<dbReference type="Gene3D" id="2.160.20.10">
    <property type="entry name" value="Single-stranded right-handed beta-helix, Pectin lyase-like"/>
    <property type="match status" value="1"/>
</dbReference>
<proteinExistence type="predicted"/>
<organism evidence="3 4">
    <name type="scientific">Candidatus Argoarchaeum ethanivorans</name>
    <dbReference type="NCBI Taxonomy" id="2608793"/>
    <lineage>
        <taxon>Archaea</taxon>
        <taxon>Methanobacteriati</taxon>
        <taxon>Methanobacteriota</taxon>
        <taxon>Stenosarchaea group</taxon>
        <taxon>Methanomicrobia</taxon>
        <taxon>Methanosarcinales</taxon>
        <taxon>Methanosarcinales incertae sedis</taxon>
        <taxon>GOM Arc I cluster</taxon>
        <taxon>Candidatus Argoarchaeum</taxon>
    </lineage>
</organism>
<dbReference type="InterPro" id="IPR022441">
    <property type="entry name" value="Para_beta_helix_rpt-2"/>
</dbReference>
<dbReference type="NCBIfam" id="TIGR03804">
    <property type="entry name" value="para_beta_helix"/>
    <property type="match status" value="1"/>
</dbReference>
<reference evidence="3" key="1">
    <citation type="submission" date="2020-10" db="EMBL/GenBank/DDBJ databases">
        <authorList>
            <person name="Hahn C.J."/>
            <person name="Laso-Perez R."/>
            <person name="Vulcano F."/>
            <person name="Vaziourakis K.-M."/>
            <person name="Stokke R."/>
            <person name="Steen I.H."/>
            <person name="Teske A."/>
            <person name="Boetius A."/>
            <person name="Liebeke M."/>
            <person name="Amann R."/>
            <person name="Knittel K."/>
        </authorList>
    </citation>
    <scope>NUCLEOTIDE SEQUENCE</scope>
    <source>
        <strain evidence="3">Gfbio:e3339647-f889-4370-9287-4fb5cb688e4c:AG392J18_GoMArc1</strain>
    </source>
</reference>
<accession>A0A811TEW7</accession>
<dbReference type="InterPro" id="IPR036439">
    <property type="entry name" value="Dockerin_dom_sf"/>
</dbReference>
<evidence type="ECO:0000259" key="2">
    <source>
        <dbReference type="Pfam" id="PF07705"/>
    </source>
</evidence>
<name>A0A811TEW7_9EURY</name>
<comment type="caution">
    <text evidence="3">The sequence shown here is derived from an EMBL/GenBank/DDBJ whole genome shotgun (WGS) entry which is preliminary data.</text>
</comment>
<dbReference type="Gene3D" id="1.10.1330.10">
    <property type="entry name" value="Dockerin domain"/>
    <property type="match status" value="1"/>
</dbReference>
<feature type="domain" description="Periplasmic copper-binding protein NosD beta helix" evidence="1">
    <location>
        <begin position="251"/>
        <end position="483"/>
    </location>
</feature>
<dbReference type="GO" id="GO:0000272">
    <property type="term" value="P:polysaccharide catabolic process"/>
    <property type="evidence" value="ECO:0007669"/>
    <property type="project" value="InterPro"/>
</dbReference>
<feature type="domain" description="CARDB" evidence="2">
    <location>
        <begin position="123"/>
        <end position="222"/>
    </location>
</feature>
<evidence type="ECO:0000313" key="4">
    <source>
        <dbReference type="Proteomes" id="UP000612009"/>
    </source>
</evidence>
<gene>
    <name evidence="3" type="ORF">LAKADJCE_00484</name>
</gene>
<dbReference type="Proteomes" id="UP000612009">
    <property type="component" value="Unassembled WGS sequence"/>
</dbReference>
<sequence>MNKKIMMGVMLAALICITMPAMAEPTPFVITGHVYDFCGNPCNGSYLQVTNLNTSEGWDVRNSSESKYYLLMLSSDCVSAGSILRFDAQGFSQSKTVTHTMTSDEMTTGGFVEDITLEPAAGPDLTVTAIDRPDHIYRGRDTLIYATVANVGTVDAGTFDLTLEVNGVVVDTVSNVLPPEICAAGTCVAFEWTPISVGMSTLKVVADSGGRISESDETNNELGETVQVNSSETIRVPADYPTIQTAINASSSGITIIVSPKNDTDNVYHEHVNINRDGIWLIAEGDVVIWNDVTKGFVYLPSDGDQVTVLGEGCTVQGFDLRANVSGTYDNYPGVGVRLCSDYNIIRDNHIHHTAGGIQVEDCSYNLIDNNTIGPVVLLVMGVWGDHNLITGNAFGSDTGNGWRLGGDMFSWADKPASYNTIRENTFAGCSSLKGSDNLIYNNRFLGYAEMGSENTYNTTKTHGTNLMDGPYLGGNYWSDYAGNDTDQNGIGDKPYLYDLLPLVEYTPTYTTADAVIALSIAVGSREYNPGMDVNNDGKVTSLDALIILQAASGAIRIT</sequence>
<dbReference type="InterPro" id="IPR013783">
    <property type="entry name" value="Ig-like_fold"/>
</dbReference>
<protein>
    <submittedName>
        <fullName evidence="3">Periplasmic copper-binding protein (NosD)</fullName>
    </submittedName>
</protein>
<dbReference type="InterPro" id="IPR007742">
    <property type="entry name" value="NosD_dom"/>
</dbReference>
<dbReference type="EMBL" id="CAJHIR010000024">
    <property type="protein sequence ID" value="CAD6493305.1"/>
    <property type="molecule type" value="Genomic_DNA"/>
</dbReference>